<keyword evidence="2" id="KW-1185">Reference proteome</keyword>
<reference evidence="1 2" key="1">
    <citation type="submission" date="2020-08" db="EMBL/GenBank/DDBJ databases">
        <title>Genome Sequencing of Nocardia wallacei strain FMUON74 and assembly.</title>
        <authorList>
            <person name="Toyokawa M."/>
            <person name="Uesaka K."/>
        </authorList>
    </citation>
    <scope>NUCLEOTIDE SEQUENCE [LARGE SCALE GENOMIC DNA]</scope>
    <source>
        <strain evidence="1 2">FMUON74</strain>
    </source>
</reference>
<protein>
    <submittedName>
        <fullName evidence="1">Uncharacterized protein</fullName>
    </submittedName>
</protein>
<dbReference type="KEGG" id="nwl:NWFMUON74_08810"/>
<name>A0A7G1KGM0_9NOCA</name>
<accession>A0A7G1KGM0</accession>
<evidence type="ECO:0000313" key="1">
    <source>
        <dbReference type="EMBL" id="BCK53109.1"/>
    </source>
</evidence>
<dbReference type="AlphaFoldDB" id="A0A7G1KGM0"/>
<proteinExistence type="predicted"/>
<evidence type="ECO:0000313" key="2">
    <source>
        <dbReference type="Proteomes" id="UP000516173"/>
    </source>
</evidence>
<dbReference type="EMBL" id="AP023396">
    <property type="protein sequence ID" value="BCK53109.1"/>
    <property type="molecule type" value="Genomic_DNA"/>
</dbReference>
<organism evidence="1 2">
    <name type="scientific">Nocardia wallacei</name>
    <dbReference type="NCBI Taxonomy" id="480035"/>
    <lineage>
        <taxon>Bacteria</taxon>
        <taxon>Bacillati</taxon>
        <taxon>Actinomycetota</taxon>
        <taxon>Actinomycetes</taxon>
        <taxon>Mycobacteriales</taxon>
        <taxon>Nocardiaceae</taxon>
        <taxon>Nocardia</taxon>
    </lineage>
</organism>
<dbReference type="Proteomes" id="UP000516173">
    <property type="component" value="Chromosome"/>
</dbReference>
<sequence length="226" mass="24574">MHIRDDLRTLSNSIDQLLTSCRQLSESCLAYREALKELRDEIKGLLEGLVKDLAIDAGITIAAALISFGAGAVAGAKAVDTVRRWAKRIADGIIVWRARKPAQIAGRTQDAKDALAKASKAVRDIFERLRKKGDVPAKGPKVGSGVKTIEKRDLVVDRSIIEKKYKHAADFGVTEPRGREGCRPKVSSSRDGGSVLLKSSTFLTKENWVVDDGGWPCRCLPHACGV</sequence>
<gene>
    <name evidence="1" type="ORF">NWFMUON74_08810</name>
</gene>